<dbReference type="InterPro" id="IPR011204">
    <property type="entry name" value="Virulence_RhuM-like"/>
</dbReference>
<accession>A0AA37NC20</accession>
<name>A0AA37NC20_BACUN</name>
<reference evidence="1" key="1">
    <citation type="submission" date="2022-01" db="EMBL/GenBank/DDBJ databases">
        <title>Novel bile acid biosynthetic pathways are enriched in the microbiome of centenarians.</title>
        <authorList>
            <person name="Sato Y."/>
            <person name="Atarashi K."/>
            <person name="Plichta R.D."/>
            <person name="Arai Y."/>
            <person name="Sasajima S."/>
            <person name="Kearney M.S."/>
            <person name="Suda W."/>
            <person name="Takeshita K."/>
            <person name="Sasaki T."/>
            <person name="Okamoto S."/>
            <person name="Skelly N.A."/>
            <person name="Okamura Y."/>
            <person name="Vlamakis H."/>
            <person name="Li Y."/>
            <person name="Tanoue T."/>
            <person name="Takei H."/>
            <person name="Nittono H."/>
            <person name="Narushima S."/>
            <person name="Irie J."/>
            <person name="Itoh H."/>
            <person name="Moriya K."/>
            <person name="Sugiura Y."/>
            <person name="Suematsu M."/>
            <person name="Moritoki N."/>
            <person name="Shibata S."/>
            <person name="Littman R.D."/>
            <person name="Fischbach A.M."/>
            <person name="Uwamino Y."/>
            <person name="Inoue T."/>
            <person name="Honda A."/>
            <person name="Hattori M."/>
            <person name="Murai T."/>
            <person name="Xavier J.R."/>
            <person name="Hirose N."/>
            <person name="Honda K."/>
        </authorList>
    </citation>
    <scope>NUCLEOTIDE SEQUENCE</scope>
    <source>
        <strain evidence="1">CE91-St12</strain>
    </source>
</reference>
<dbReference type="Proteomes" id="UP001055048">
    <property type="component" value="Unassembled WGS sequence"/>
</dbReference>
<dbReference type="EMBL" id="BQNL01000001">
    <property type="protein sequence ID" value="GKH13449.1"/>
    <property type="molecule type" value="Genomic_DNA"/>
</dbReference>
<evidence type="ECO:0000313" key="1">
    <source>
        <dbReference type="EMBL" id="GKH13449.1"/>
    </source>
</evidence>
<dbReference type="PANTHER" id="PTHR35810:SF1">
    <property type="entry name" value="CYTOPLASMIC PROTEIN"/>
    <property type="match status" value="1"/>
</dbReference>
<dbReference type="PANTHER" id="PTHR35810">
    <property type="entry name" value="CYTOPLASMIC PROTEIN-RELATED"/>
    <property type="match status" value="1"/>
</dbReference>
<dbReference type="AlphaFoldDB" id="A0AA37NC20"/>
<proteinExistence type="predicted"/>
<organism evidence="1 2">
    <name type="scientific">Bacteroides uniformis</name>
    <dbReference type="NCBI Taxonomy" id="820"/>
    <lineage>
        <taxon>Bacteria</taxon>
        <taxon>Pseudomonadati</taxon>
        <taxon>Bacteroidota</taxon>
        <taxon>Bacteroidia</taxon>
        <taxon>Bacteroidales</taxon>
        <taxon>Bacteroidaceae</taxon>
        <taxon>Bacteroides</taxon>
    </lineage>
</organism>
<protein>
    <recommendedName>
        <fullName evidence="3">Phosphoribosylaminoimidazolesuccinocarboxamide synthase</fullName>
    </recommendedName>
</protein>
<evidence type="ECO:0008006" key="3">
    <source>
        <dbReference type="Google" id="ProtNLM"/>
    </source>
</evidence>
<evidence type="ECO:0000313" key="2">
    <source>
        <dbReference type="Proteomes" id="UP001055048"/>
    </source>
</evidence>
<gene>
    <name evidence="1" type="ORF">CE91St12_16590</name>
</gene>
<dbReference type="RefSeq" id="WP_244074432.1">
    <property type="nucleotide sequence ID" value="NZ_BQNL01000001.1"/>
</dbReference>
<dbReference type="Pfam" id="PF13310">
    <property type="entry name" value="Virulence_RhuM"/>
    <property type="match status" value="1"/>
</dbReference>
<sequence length="239" mass="27427">MDQNKIVIYQTQDGKTSIDVKLEQDTVWLTANQMSLLFDKDEKTIRKHINNVFKEGEVDKDNNTQKMRVVGVKQSVAVYTLDVIISVGYRVNSRRATTFRRWATNILKEYLIRGIAINDNRLKQLGEAIKILKRTTDQLDAKQVLAVVEQYTMALDLLDDYDHQCIGKPEGSKATYILSYEECRDVINDMKFNTDNDLFGNEKDDSFHSSIGAIYQTFGGEDVYPSVEEKAANLLYFDL</sequence>
<comment type="caution">
    <text evidence="1">The sequence shown here is derived from an EMBL/GenBank/DDBJ whole genome shotgun (WGS) entry which is preliminary data.</text>
</comment>